<reference evidence="2" key="1">
    <citation type="submission" date="2022-03" db="EMBL/GenBank/DDBJ databases">
        <authorList>
            <person name="Legras J.-L."/>
            <person name="Devillers H."/>
            <person name="Grondin C."/>
        </authorList>
    </citation>
    <scope>NUCLEOTIDE SEQUENCE</scope>
    <source>
        <strain evidence="2">CLIB 1423</strain>
    </source>
</reference>
<feature type="compositionally biased region" description="Polar residues" evidence="1">
    <location>
        <begin position="362"/>
        <end position="380"/>
    </location>
</feature>
<protein>
    <submittedName>
        <fullName evidence="2">Uncharacterized protein</fullName>
    </submittedName>
</protein>
<dbReference type="PANTHER" id="PTHR28027:SF2">
    <property type="entry name" value="TRANSCRIPTIONAL REGULATOR MIT1"/>
    <property type="match status" value="1"/>
</dbReference>
<feature type="region of interest" description="Disordered" evidence="1">
    <location>
        <begin position="526"/>
        <end position="612"/>
    </location>
</feature>
<feature type="compositionally biased region" description="Low complexity" evidence="1">
    <location>
        <begin position="526"/>
        <end position="537"/>
    </location>
</feature>
<dbReference type="Pfam" id="PF09729">
    <property type="entry name" value="Gti1_Pac2"/>
    <property type="match status" value="1"/>
</dbReference>
<organism evidence="2 3">
    <name type="scientific">[Candida] railenensis</name>
    <dbReference type="NCBI Taxonomy" id="45579"/>
    <lineage>
        <taxon>Eukaryota</taxon>
        <taxon>Fungi</taxon>
        <taxon>Dikarya</taxon>
        <taxon>Ascomycota</taxon>
        <taxon>Saccharomycotina</taxon>
        <taxon>Pichiomycetes</taxon>
        <taxon>Debaryomycetaceae</taxon>
        <taxon>Kurtzmaniella</taxon>
    </lineage>
</organism>
<dbReference type="GO" id="GO:0003677">
    <property type="term" value="F:DNA binding"/>
    <property type="evidence" value="ECO:0007669"/>
    <property type="project" value="TreeGrafter"/>
</dbReference>
<keyword evidence="3" id="KW-1185">Reference proteome</keyword>
<feature type="compositionally biased region" description="Polar residues" evidence="1">
    <location>
        <begin position="439"/>
        <end position="459"/>
    </location>
</feature>
<feature type="compositionally biased region" description="Low complexity" evidence="1">
    <location>
        <begin position="172"/>
        <end position="184"/>
    </location>
</feature>
<feature type="region of interest" description="Disordered" evidence="1">
    <location>
        <begin position="94"/>
        <end position="120"/>
    </location>
</feature>
<feature type="compositionally biased region" description="Polar residues" evidence="1">
    <location>
        <begin position="546"/>
        <end position="557"/>
    </location>
</feature>
<feature type="region of interest" description="Disordered" evidence="1">
    <location>
        <begin position="331"/>
        <end position="390"/>
    </location>
</feature>
<feature type="compositionally biased region" description="Low complexity" evidence="1">
    <location>
        <begin position="381"/>
        <end position="390"/>
    </location>
</feature>
<dbReference type="PANTHER" id="PTHR28027">
    <property type="entry name" value="TRANSCRIPTIONAL REGULATOR MIT1"/>
    <property type="match status" value="1"/>
</dbReference>
<gene>
    <name evidence="2" type="ORF">CLIB1423_02S09868</name>
</gene>
<name>A0A9P0QLS8_9ASCO</name>
<comment type="caution">
    <text evidence="2">The sequence shown here is derived from an EMBL/GenBank/DDBJ whole genome shotgun (WGS) entry which is preliminary data.</text>
</comment>
<dbReference type="Proteomes" id="UP000837801">
    <property type="component" value="Unassembled WGS sequence"/>
</dbReference>
<sequence>MSTSAKITPSYYGYVGSTNDALLIIQAVIQKQLDPIPRRPHERERPSLIKSGNVFVFLEEQSGIKRWTDGIAWSPSRILGRFLVYRELDKQSLNEKDDKKKKKRKTSFDQDPLDSKQLMPPAQQLLQSSEGYTDNDFNKQLVGSLLSSYVFKDQGLIKKTLSLSLPASSVLSSSLTSNNPSSSNKDSKSDSSDNDKHTIHLISYYNADDVLNGKLQRPSVTDLKDLVIPNELWSAIKESSLGGKIPIEDEAFYFLDTNYQLQNMSSLSQQSVHHQGQQHGNSGQGLGQNTQGHPPPPPHHQHMLQPGFFSQQKYPAPGQQQMHILPIPLQQQHGEDQHHQNSMLPPPQAGQQAGAGGQQAQVGSSSNELNFINPFTGSNPNTGASAAGTTTGNTNNNYGFGMSAGSGIPYYNNNYMNPPPPQAQQQQQTPAQGTPQQQFSHNQYIDNNNAYNSAGTSNSNYPQPNYPPFPQHFQQIYPQGQGGQGQHQHGSISNSSEYSIGGNSNGSISSIGSTVVEGGNGASGSISSISGAPPSSITKKGRGSVVGQSNWFTTSSSNNPGAGGYVAPPPANVNLGQSMVGGDGLHHHTNHHHSDETNNSTYVTSSNYSGTT</sequence>
<dbReference type="EMBL" id="CAKXYY010000002">
    <property type="protein sequence ID" value="CAH2350994.1"/>
    <property type="molecule type" value="Genomic_DNA"/>
</dbReference>
<accession>A0A9P0QLS8</accession>
<feature type="compositionally biased region" description="Low complexity" evidence="1">
    <location>
        <begin position="597"/>
        <end position="612"/>
    </location>
</feature>
<dbReference type="OrthoDB" id="5572844at2759"/>
<feature type="compositionally biased region" description="Low complexity" evidence="1">
    <location>
        <begin position="486"/>
        <end position="505"/>
    </location>
</feature>
<dbReference type="AlphaFoldDB" id="A0A9P0QLS8"/>
<evidence type="ECO:0000313" key="2">
    <source>
        <dbReference type="EMBL" id="CAH2350994.1"/>
    </source>
</evidence>
<feature type="region of interest" description="Disordered" evidence="1">
    <location>
        <begin position="266"/>
        <end position="305"/>
    </location>
</feature>
<feature type="region of interest" description="Disordered" evidence="1">
    <location>
        <begin position="172"/>
        <end position="194"/>
    </location>
</feature>
<feature type="compositionally biased region" description="Basic and acidic residues" evidence="1">
    <location>
        <begin position="185"/>
        <end position="194"/>
    </location>
</feature>
<feature type="region of interest" description="Disordered" evidence="1">
    <location>
        <begin position="411"/>
        <end position="505"/>
    </location>
</feature>
<feature type="compositionally biased region" description="Low complexity" evidence="1">
    <location>
        <begin position="423"/>
        <end position="438"/>
    </location>
</feature>
<feature type="compositionally biased region" description="Low complexity" evidence="1">
    <location>
        <begin position="266"/>
        <end position="281"/>
    </location>
</feature>
<dbReference type="InterPro" id="IPR018608">
    <property type="entry name" value="Gti1/Pac2"/>
</dbReference>
<proteinExistence type="predicted"/>
<evidence type="ECO:0000313" key="3">
    <source>
        <dbReference type="Proteomes" id="UP000837801"/>
    </source>
</evidence>
<evidence type="ECO:0000256" key="1">
    <source>
        <dbReference type="SAM" id="MobiDB-lite"/>
    </source>
</evidence>